<dbReference type="InterPro" id="IPR019236">
    <property type="entry name" value="APP1_cat"/>
</dbReference>
<reference evidence="2 3" key="1">
    <citation type="submission" date="2012-09" db="EMBL/GenBank/DDBJ databases">
        <title>Genome Sequence of alkane-degrading Bacterium Alcanivorax sp. 521-1.</title>
        <authorList>
            <person name="Lai Q."/>
            <person name="Shao Z."/>
        </authorList>
    </citation>
    <scope>NUCLEOTIDE SEQUENCE [LARGE SCALE GENOMIC DNA]</scope>
    <source>
        <strain evidence="2 3">521-1</strain>
    </source>
</reference>
<dbReference type="PANTHER" id="PTHR28208:SF3">
    <property type="entry name" value="PHOSPHATIDATE PHOSPHATASE APP1"/>
    <property type="match status" value="1"/>
</dbReference>
<evidence type="ECO:0000313" key="2">
    <source>
        <dbReference type="EMBL" id="MBF5056439.1"/>
    </source>
</evidence>
<evidence type="ECO:0000259" key="1">
    <source>
        <dbReference type="Pfam" id="PF09949"/>
    </source>
</evidence>
<dbReference type="Proteomes" id="UP000662703">
    <property type="component" value="Unassembled WGS sequence"/>
</dbReference>
<organism evidence="2 3">
    <name type="scientific">Alloalcanivorax profundimaris</name>
    <dbReference type="NCBI Taxonomy" id="2735259"/>
    <lineage>
        <taxon>Bacteria</taxon>
        <taxon>Pseudomonadati</taxon>
        <taxon>Pseudomonadota</taxon>
        <taxon>Gammaproteobacteria</taxon>
        <taxon>Oceanospirillales</taxon>
        <taxon>Alcanivoracaceae</taxon>
        <taxon>Alloalcanivorax</taxon>
    </lineage>
</organism>
<comment type="caution">
    <text evidence="2">The sequence shown here is derived from an EMBL/GenBank/DDBJ whole genome shotgun (WGS) entry which is preliminary data.</text>
</comment>
<accession>A0ABS0AR83</accession>
<evidence type="ECO:0000313" key="3">
    <source>
        <dbReference type="Proteomes" id="UP000662703"/>
    </source>
</evidence>
<sequence length="373" mass="42880">MNLPTPRKLYRGLRKMLRFLARPARRGGRRGGRVIQTYRGYGSRRSVFLIGRVFRQPGIGLNLKEGPLDDIVNIVRRTVRWGVRDARLTVTVGAASVDVITDRDGYFHVTLDVDEDWPDQAFWQQARLRLHPGRREGEREPVEASADLYIPPRDLDHAVISDIDDTVIYTGVASKLTMMYQLFVLKARHRTAFPGVSAFYRALFHGDTGERRRPMLYVSRGPWSIYDVLEEFFHLNRIPHGPILFLREWGVTLQRPLPIRAKDHKAMLIRRMLALYDGLPFILIGDSGQRDPEVYAELVEQYPGRVRAIYIRHVHRGSDRDQSIQALAERVAAQGCDMILAKDSLEMAQHAFQHGYIARDGLEEVRADCSRRS</sequence>
<dbReference type="Pfam" id="PF09949">
    <property type="entry name" value="APP1_cat"/>
    <property type="match status" value="1"/>
</dbReference>
<dbReference type="EMBL" id="ARXX01000022">
    <property type="protein sequence ID" value="MBF5056439.1"/>
    <property type="molecule type" value="Genomic_DNA"/>
</dbReference>
<feature type="domain" description="Phosphatidate phosphatase APP1 catalytic" evidence="1">
    <location>
        <begin position="158"/>
        <end position="313"/>
    </location>
</feature>
<keyword evidence="3" id="KW-1185">Reference proteome</keyword>
<protein>
    <recommendedName>
        <fullName evidence="1">Phosphatidate phosphatase APP1 catalytic domain-containing protein</fullName>
    </recommendedName>
</protein>
<gene>
    <name evidence="2" type="ORF">Y5W_01733</name>
</gene>
<dbReference type="RefSeq" id="WP_194864934.1">
    <property type="nucleotide sequence ID" value="NZ_ARXX01000022.1"/>
</dbReference>
<name>A0ABS0AR83_9GAMM</name>
<dbReference type="PANTHER" id="PTHR28208">
    <property type="entry name" value="PHOSPHATIDATE PHOSPHATASE APP1"/>
    <property type="match status" value="1"/>
</dbReference>
<proteinExistence type="predicted"/>
<dbReference type="InterPro" id="IPR052935">
    <property type="entry name" value="Mg2+_PAP"/>
</dbReference>